<keyword evidence="3 6" id="KW-1133">Transmembrane helix</keyword>
<keyword evidence="8" id="KW-1185">Reference proteome</keyword>
<proteinExistence type="inferred from homology"/>
<feature type="transmembrane region" description="Helical" evidence="6">
    <location>
        <begin position="12"/>
        <end position="39"/>
    </location>
</feature>
<evidence type="ECO:0000256" key="1">
    <source>
        <dbReference type="ARBA" id="ARBA00004141"/>
    </source>
</evidence>
<evidence type="ECO:0000256" key="6">
    <source>
        <dbReference type="SAM" id="Phobius"/>
    </source>
</evidence>
<dbReference type="Pfam" id="PF05105">
    <property type="entry name" value="Phage_holin_4_1"/>
    <property type="match status" value="1"/>
</dbReference>
<dbReference type="InterPro" id="IPR006480">
    <property type="entry name" value="Phage_holin_4_1"/>
</dbReference>
<comment type="caution">
    <text evidence="7">The sequence shown here is derived from an EMBL/GenBank/DDBJ whole genome shotgun (WGS) entry which is preliminary data.</text>
</comment>
<dbReference type="EMBL" id="BJYL01000031">
    <property type="protein sequence ID" value="GEN84024.1"/>
    <property type="molecule type" value="Genomic_DNA"/>
</dbReference>
<keyword evidence="4 6" id="KW-0472">Membrane</keyword>
<evidence type="ECO:0000313" key="8">
    <source>
        <dbReference type="Proteomes" id="UP000321901"/>
    </source>
</evidence>
<sequence>MGIYLKSVPSLFVGILTFLYGGWSVLLAILVALVVIDYITGMLASALKGELRSNVGLLGVARKVFIFAMVTVAHLIDLLLIENGIESSEVVMTMVIVFYAINEILSITENAGRIGLPVPEYIKNAIAILKNKKNNK</sequence>
<evidence type="ECO:0000256" key="4">
    <source>
        <dbReference type="ARBA" id="ARBA00023136"/>
    </source>
</evidence>
<name>A0A511Z9A8_9BACL</name>
<evidence type="ECO:0000256" key="3">
    <source>
        <dbReference type="ARBA" id="ARBA00022989"/>
    </source>
</evidence>
<dbReference type="AlphaFoldDB" id="A0A511Z9A8"/>
<feature type="transmembrane region" description="Helical" evidence="6">
    <location>
        <begin position="60"/>
        <end position="81"/>
    </location>
</feature>
<dbReference type="GO" id="GO:0016020">
    <property type="term" value="C:membrane"/>
    <property type="evidence" value="ECO:0007669"/>
    <property type="project" value="UniProtKB-SubCell"/>
</dbReference>
<accession>A0A511Z9A8</accession>
<gene>
    <name evidence="7" type="ORF">SLU01_23360</name>
</gene>
<dbReference type="NCBIfam" id="TIGR01593">
    <property type="entry name" value="holin_tox_secr"/>
    <property type="match status" value="1"/>
</dbReference>
<protein>
    <submittedName>
        <fullName evidence="7">Holin</fullName>
    </submittedName>
</protein>
<reference evidence="7 8" key="1">
    <citation type="submission" date="2019-07" db="EMBL/GenBank/DDBJ databases">
        <title>Whole genome shotgun sequence of Sporosarcina luteola NBRC 105378.</title>
        <authorList>
            <person name="Hosoyama A."/>
            <person name="Uohara A."/>
            <person name="Ohji S."/>
            <person name="Ichikawa N."/>
        </authorList>
    </citation>
    <scope>NUCLEOTIDE SEQUENCE [LARGE SCALE GENOMIC DNA]</scope>
    <source>
        <strain evidence="7 8">NBRC 105378</strain>
    </source>
</reference>
<dbReference type="RefSeq" id="WP_147058504.1">
    <property type="nucleotide sequence ID" value="NZ_BJYL01000031.1"/>
</dbReference>
<organism evidence="7 8">
    <name type="scientific">Sporosarcina luteola</name>
    <dbReference type="NCBI Taxonomy" id="582850"/>
    <lineage>
        <taxon>Bacteria</taxon>
        <taxon>Bacillati</taxon>
        <taxon>Bacillota</taxon>
        <taxon>Bacilli</taxon>
        <taxon>Bacillales</taxon>
        <taxon>Caryophanaceae</taxon>
        <taxon>Sporosarcina</taxon>
    </lineage>
</organism>
<feature type="transmembrane region" description="Helical" evidence="6">
    <location>
        <begin position="87"/>
        <end position="105"/>
    </location>
</feature>
<keyword evidence="2 6" id="KW-0812">Transmembrane</keyword>
<dbReference type="OrthoDB" id="88184at2"/>
<dbReference type="Proteomes" id="UP000321901">
    <property type="component" value="Unassembled WGS sequence"/>
</dbReference>
<evidence type="ECO:0000256" key="2">
    <source>
        <dbReference type="ARBA" id="ARBA00022692"/>
    </source>
</evidence>
<comment type="similarity">
    <text evidence="5">Belongs to the bacteriophage holin family. Cp-1 holin subfamily.</text>
</comment>
<evidence type="ECO:0000256" key="5">
    <source>
        <dbReference type="ARBA" id="ARBA00023600"/>
    </source>
</evidence>
<comment type="subcellular location">
    <subcellularLocation>
        <location evidence="1">Membrane</location>
        <topology evidence="1">Multi-pass membrane protein</topology>
    </subcellularLocation>
</comment>
<evidence type="ECO:0000313" key="7">
    <source>
        <dbReference type="EMBL" id="GEN84024.1"/>
    </source>
</evidence>